<feature type="transmembrane region" description="Helical" evidence="1">
    <location>
        <begin position="52"/>
        <end position="72"/>
    </location>
</feature>
<feature type="domain" description="DUF4396" evidence="2">
    <location>
        <begin position="21"/>
        <end position="149"/>
    </location>
</feature>
<protein>
    <recommendedName>
        <fullName evidence="2">DUF4396 domain-containing protein</fullName>
    </recommendedName>
</protein>
<keyword evidence="1" id="KW-0812">Transmembrane</keyword>
<evidence type="ECO:0000259" key="2">
    <source>
        <dbReference type="Pfam" id="PF14342"/>
    </source>
</evidence>
<dbReference type="STRING" id="1580092.NADRNF5_0563"/>
<dbReference type="GeneID" id="24819803"/>
<dbReference type="Proteomes" id="UP000032408">
    <property type="component" value="Chromosome"/>
</dbReference>
<reference evidence="4" key="1">
    <citation type="submission" date="2015-03" db="EMBL/GenBank/DDBJ databases">
        <title>Characterization of two novel Thaumarchaeota isolated from the Northern Adriatic Sea.</title>
        <authorList>
            <person name="Bayer B."/>
            <person name="Vojvoda J."/>
            <person name="Offre P."/>
            <person name="Srivastava A."/>
            <person name="Elisabeth N."/>
            <person name="Garcia J.A.L."/>
            <person name="Schleper C."/>
            <person name="Herndl G.J."/>
        </authorList>
    </citation>
    <scope>NUCLEOTIDE SEQUENCE [LARGE SCALE GENOMIC DNA]</scope>
    <source>
        <strain evidence="4">NF5</strain>
    </source>
</reference>
<gene>
    <name evidence="3" type="ORF">NADRNF5_0563</name>
</gene>
<evidence type="ECO:0000313" key="3">
    <source>
        <dbReference type="EMBL" id="AJW70259.1"/>
    </source>
</evidence>
<feature type="transmembrane region" description="Helical" evidence="1">
    <location>
        <begin position="122"/>
        <end position="145"/>
    </location>
</feature>
<reference evidence="3 4" key="2">
    <citation type="journal article" date="2016" name="ISME J.">
        <title>Physiological and genomic characterization of two novel marine thaumarchaeal strains indicates niche differentiation.</title>
        <authorList>
            <person name="Bayer B."/>
            <person name="Vojvoda J."/>
            <person name="Offre P."/>
            <person name="Alves R.J."/>
            <person name="Elisabeth N.H."/>
            <person name="Garcia J.A."/>
            <person name="Volland J.M."/>
            <person name="Srivastava A."/>
            <person name="Schleper C."/>
            <person name="Herndl G.J."/>
        </authorList>
    </citation>
    <scope>NUCLEOTIDE SEQUENCE [LARGE SCALE GENOMIC DNA]</scope>
    <source>
        <strain evidence="3 4">NF5</strain>
    </source>
</reference>
<dbReference type="EMBL" id="CP011070">
    <property type="protein sequence ID" value="AJW70259.1"/>
    <property type="molecule type" value="Genomic_DNA"/>
</dbReference>
<keyword evidence="1" id="KW-0472">Membrane</keyword>
<evidence type="ECO:0000313" key="4">
    <source>
        <dbReference type="Proteomes" id="UP000032408"/>
    </source>
</evidence>
<sequence length="159" mass="17440">MNQNNHTTHAKHGLTSTNLRKETIKHTLRCLLGCNIGEVTGMILGFHYNWDFISTLILAVSLAFATGYAFTIIPMLKTLSLKQAARVAIVGDTASIASMEFAENTAAFLIPGFIGAHLFGPIFWIGLAIILPVGFLASYPIMYWAMKKEVQKGKKPSCH</sequence>
<organism evidence="3 4">
    <name type="scientific">Nitrosopumilus adriaticus</name>
    <dbReference type="NCBI Taxonomy" id="1580092"/>
    <lineage>
        <taxon>Archaea</taxon>
        <taxon>Nitrososphaerota</taxon>
        <taxon>Nitrososphaeria</taxon>
        <taxon>Nitrosopumilales</taxon>
        <taxon>Nitrosopumilaceae</taxon>
        <taxon>Nitrosopumilus</taxon>
    </lineage>
</organism>
<dbReference type="OrthoDB" id="10425at2157"/>
<proteinExistence type="predicted"/>
<dbReference type="InterPro" id="IPR025509">
    <property type="entry name" value="DUF4396"/>
</dbReference>
<dbReference type="Pfam" id="PF14342">
    <property type="entry name" value="DUF4396"/>
    <property type="match status" value="1"/>
</dbReference>
<dbReference type="KEGG" id="nin:NADRNF5_0563"/>
<accession>A0A0D5C0C8</accession>
<keyword evidence="4" id="KW-1185">Reference proteome</keyword>
<name>A0A0D5C0C8_9ARCH</name>
<dbReference type="AlphaFoldDB" id="A0A0D5C0C8"/>
<keyword evidence="1" id="KW-1133">Transmembrane helix</keyword>
<evidence type="ECO:0000256" key="1">
    <source>
        <dbReference type="SAM" id="Phobius"/>
    </source>
</evidence>
<dbReference type="HOGENOM" id="CLU_100611_0_0_2"/>
<dbReference type="RefSeq" id="WP_052661860.1">
    <property type="nucleotide sequence ID" value="NZ_CP011070.1"/>
</dbReference>